<proteinExistence type="predicted"/>
<gene>
    <name evidence="1" type="ORF">GCM10010430_62330</name>
</gene>
<dbReference type="RefSeq" id="WP_344639882.1">
    <property type="nucleotide sequence ID" value="NZ_BAAATR010000037.1"/>
</dbReference>
<keyword evidence="2" id="KW-1185">Reference proteome</keyword>
<dbReference type="EMBL" id="BAAATR010000037">
    <property type="protein sequence ID" value="GAA2268531.1"/>
    <property type="molecule type" value="Genomic_DNA"/>
</dbReference>
<organism evidence="1 2">
    <name type="scientific">Kitasatospora cystarginea</name>
    <dbReference type="NCBI Taxonomy" id="58350"/>
    <lineage>
        <taxon>Bacteria</taxon>
        <taxon>Bacillati</taxon>
        <taxon>Actinomycetota</taxon>
        <taxon>Actinomycetes</taxon>
        <taxon>Kitasatosporales</taxon>
        <taxon>Streptomycetaceae</taxon>
        <taxon>Kitasatospora</taxon>
    </lineage>
</organism>
<dbReference type="Proteomes" id="UP001500305">
    <property type="component" value="Unassembled WGS sequence"/>
</dbReference>
<evidence type="ECO:0000313" key="1">
    <source>
        <dbReference type="EMBL" id="GAA2268531.1"/>
    </source>
</evidence>
<sequence length="159" mass="17653">MTAANPFGHPHWGLQFHWWAVDPAGRVGLFYSAFGPVPTAARRHAPALDRATAAARARHPEWFDTVCHADFEDCPVTHCVVRLGHAPYLFTWDEEFDDRYTRFGVPSRPVHLAELPEELARAALLVPVGFPLSEAVRVDLAYPDGRERLSATASDGGPR</sequence>
<comment type="caution">
    <text evidence="1">The sequence shown here is derived from an EMBL/GenBank/DDBJ whole genome shotgun (WGS) entry which is preliminary data.</text>
</comment>
<reference evidence="1 2" key="1">
    <citation type="journal article" date="2019" name="Int. J. Syst. Evol. Microbiol.">
        <title>The Global Catalogue of Microorganisms (GCM) 10K type strain sequencing project: providing services to taxonomists for standard genome sequencing and annotation.</title>
        <authorList>
            <consortium name="The Broad Institute Genomics Platform"/>
            <consortium name="The Broad Institute Genome Sequencing Center for Infectious Disease"/>
            <person name="Wu L."/>
            <person name="Ma J."/>
        </authorList>
    </citation>
    <scope>NUCLEOTIDE SEQUENCE [LARGE SCALE GENOMIC DNA]</scope>
    <source>
        <strain evidence="1 2">JCM 7356</strain>
    </source>
</reference>
<name>A0ABN3ERX6_9ACTN</name>
<accession>A0ABN3ERX6</accession>
<protein>
    <submittedName>
        <fullName evidence="1">Uncharacterized protein</fullName>
    </submittedName>
</protein>
<evidence type="ECO:0000313" key="2">
    <source>
        <dbReference type="Proteomes" id="UP001500305"/>
    </source>
</evidence>